<reference evidence="2 3" key="1">
    <citation type="journal article" date="2010" name="Stand. Genomic Sci.">
        <title>Complete genome sequence of Ferrimonas balearica type strain (PAT).</title>
        <authorList>
            <person name="Nolan M."/>
            <person name="Sikorski J."/>
            <person name="Davenport K."/>
            <person name="Lucas S."/>
            <person name="Glavina Del Rio T."/>
            <person name="Tice H."/>
            <person name="Cheng J."/>
            <person name="Goodwin L."/>
            <person name="Pitluck S."/>
            <person name="Liolios K."/>
            <person name="Ivanova N."/>
            <person name="Mavromatis K."/>
            <person name="Ovchinnikova G."/>
            <person name="Pati A."/>
            <person name="Chen A."/>
            <person name="Palaniappan K."/>
            <person name="Land M."/>
            <person name="Hauser L."/>
            <person name="Chang Y."/>
            <person name="Jeffries C."/>
            <person name="Tapia R."/>
            <person name="Brettin T."/>
            <person name="Detter J."/>
            <person name="Han C."/>
            <person name="Yasawong M."/>
            <person name="Rohde M."/>
            <person name="Tindall B."/>
            <person name="Goker M."/>
            <person name="Woyke T."/>
            <person name="Bristow J."/>
            <person name="Eisen J."/>
            <person name="Markowitz V."/>
            <person name="Hugenholtz P."/>
            <person name="Kyrpides N."/>
            <person name="Klenk H."/>
            <person name="Lapidus A."/>
        </authorList>
    </citation>
    <scope>NUCLEOTIDE SEQUENCE [LARGE SCALE GENOMIC DNA]</scope>
    <source>
        <strain evidence="3">DSM 9799 / CCM 4581 / KCTC 23876 / PAT</strain>
    </source>
</reference>
<proteinExistence type="predicted"/>
<feature type="transmembrane region" description="Helical" evidence="1">
    <location>
        <begin position="12"/>
        <end position="32"/>
    </location>
</feature>
<keyword evidence="1" id="KW-0812">Transmembrane</keyword>
<dbReference type="eggNOG" id="COG4970">
    <property type="taxonomic scope" value="Bacteria"/>
</dbReference>
<organism evidence="2 3">
    <name type="scientific">Ferrimonas balearica (strain DSM 9799 / CCM 4581 / KCTC 23876 / PAT)</name>
    <dbReference type="NCBI Taxonomy" id="550540"/>
    <lineage>
        <taxon>Bacteria</taxon>
        <taxon>Pseudomonadati</taxon>
        <taxon>Pseudomonadota</taxon>
        <taxon>Gammaproteobacteria</taxon>
        <taxon>Alteromonadales</taxon>
        <taxon>Ferrimonadaceae</taxon>
        <taxon>Ferrimonas</taxon>
    </lineage>
</organism>
<keyword evidence="1" id="KW-0472">Membrane</keyword>
<dbReference type="AlphaFoldDB" id="E1STR2"/>
<dbReference type="OrthoDB" id="5570404at2"/>
<dbReference type="Proteomes" id="UP000006683">
    <property type="component" value="Chromosome"/>
</dbReference>
<dbReference type="SUPFAM" id="SSF54523">
    <property type="entry name" value="Pili subunits"/>
    <property type="match status" value="1"/>
</dbReference>
<name>E1STR2_FERBD</name>
<dbReference type="EMBL" id="CP002209">
    <property type="protein sequence ID" value="ADN76175.1"/>
    <property type="molecule type" value="Genomic_DNA"/>
</dbReference>
<dbReference type="Pfam" id="PF07963">
    <property type="entry name" value="N_methyl"/>
    <property type="match status" value="1"/>
</dbReference>
<sequence>MAFRRDQGLTLLELLIALTVLAIFIAVAVPSYQNLSRTLTVKGAAFDFFESYHLAKTEAIKRNLDTVTIKFLSSDSGWCYRITDTPDTCTSCSSAGAAQCSIAGDGRLRGGSSDDFDHVTMTSDYLSGGSGVVSIPNRRTTLDEGSGSTTFAMGDSVQVSVRLTNAGLANICVPTGADSVLGVESCS</sequence>
<dbReference type="InterPro" id="IPR012902">
    <property type="entry name" value="N_methyl_site"/>
</dbReference>
<dbReference type="RefSeq" id="WP_013345481.1">
    <property type="nucleotide sequence ID" value="NC_014541.1"/>
</dbReference>
<dbReference type="InterPro" id="IPR045584">
    <property type="entry name" value="Pilin-like"/>
</dbReference>
<dbReference type="HOGENOM" id="CLU_1445668_0_0_6"/>
<keyword evidence="3" id="KW-1185">Reference proteome</keyword>
<dbReference type="PROSITE" id="PS00409">
    <property type="entry name" value="PROKAR_NTER_METHYL"/>
    <property type="match status" value="1"/>
</dbReference>
<accession>E1STR2</accession>
<dbReference type="GeneID" id="67184035"/>
<dbReference type="STRING" id="550540.Fbal_1972"/>
<dbReference type="NCBIfam" id="TIGR02532">
    <property type="entry name" value="IV_pilin_GFxxxE"/>
    <property type="match status" value="1"/>
</dbReference>
<keyword evidence="1" id="KW-1133">Transmembrane helix</keyword>
<evidence type="ECO:0000313" key="2">
    <source>
        <dbReference type="EMBL" id="ADN76175.1"/>
    </source>
</evidence>
<dbReference type="KEGG" id="fbl:Fbal_1972"/>
<gene>
    <name evidence="2" type="ordered locus">Fbal_1972</name>
</gene>
<evidence type="ECO:0000313" key="3">
    <source>
        <dbReference type="Proteomes" id="UP000006683"/>
    </source>
</evidence>
<dbReference type="Gene3D" id="3.30.700.10">
    <property type="entry name" value="Glycoprotein, Type 4 Pilin"/>
    <property type="match status" value="1"/>
</dbReference>
<evidence type="ECO:0000256" key="1">
    <source>
        <dbReference type="SAM" id="Phobius"/>
    </source>
</evidence>
<protein>
    <submittedName>
        <fullName evidence="2">Putative type IV pilin</fullName>
    </submittedName>
</protein>